<evidence type="ECO:0000256" key="1">
    <source>
        <dbReference type="ARBA" id="ARBA00004496"/>
    </source>
</evidence>
<keyword evidence="4" id="KW-0479">Metal-binding</keyword>
<accession>A0A8S1MBA5</accession>
<dbReference type="InterPro" id="IPR003604">
    <property type="entry name" value="Matrin/U1-like-C_Znf_C2H2"/>
</dbReference>
<evidence type="ECO:0000256" key="7">
    <source>
        <dbReference type="ARBA" id="ARBA00034126"/>
    </source>
</evidence>
<keyword evidence="3" id="KW-0690">Ribosome biogenesis</keyword>
<dbReference type="EMBL" id="CAJJDM010000054">
    <property type="protein sequence ID" value="CAD8075371.1"/>
    <property type="molecule type" value="Genomic_DNA"/>
</dbReference>
<dbReference type="PROSITE" id="PS50157">
    <property type="entry name" value="ZINC_FINGER_C2H2_2"/>
    <property type="match status" value="1"/>
</dbReference>
<dbReference type="InterPro" id="IPR040025">
    <property type="entry name" value="Znf622/Rei1/Reh1"/>
</dbReference>
<dbReference type="GO" id="GO:0005737">
    <property type="term" value="C:cytoplasm"/>
    <property type="evidence" value="ECO:0007669"/>
    <property type="project" value="UniProtKB-SubCell"/>
</dbReference>
<dbReference type="GO" id="GO:0042273">
    <property type="term" value="P:ribosomal large subunit biogenesis"/>
    <property type="evidence" value="ECO:0007669"/>
    <property type="project" value="TreeGrafter"/>
</dbReference>
<organism evidence="10 11">
    <name type="scientific">Paramecium primaurelia</name>
    <dbReference type="NCBI Taxonomy" id="5886"/>
    <lineage>
        <taxon>Eukaryota</taxon>
        <taxon>Sar</taxon>
        <taxon>Alveolata</taxon>
        <taxon>Ciliophora</taxon>
        <taxon>Intramacronucleata</taxon>
        <taxon>Oligohymenophorea</taxon>
        <taxon>Peniculida</taxon>
        <taxon>Parameciidae</taxon>
        <taxon>Paramecium</taxon>
    </lineage>
</organism>
<dbReference type="OMA" id="WTQTQQQ"/>
<evidence type="ECO:0000256" key="4">
    <source>
        <dbReference type="ARBA" id="ARBA00022723"/>
    </source>
</evidence>
<protein>
    <recommendedName>
        <fullName evidence="9">C2H2-type domain-containing protein</fullName>
    </recommendedName>
</protein>
<dbReference type="Pfam" id="PF12756">
    <property type="entry name" value="zf-C2H2_2"/>
    <property type="match status" value="1"/>
</dbReference>
<evidence type="ECO:0000256" key="2">
    <source>
        <dbReference type="ARBA" id="ARBA00022490"/>
    </source>
</evidence>
<sequence length="336" mass="39482">MQERNTHYCSNCQITIPNDQEYQAHYRSDFHRYNIRRRLMNLESVSFEIFQKKFLESQSNTSCSSSQAQTYSCTTCKKNFFSSGTYSQHLNSAKHKQVLKDNRKNSDSLEKKQIQNLPEQCLFCEYTYETVEQVYNHMNTDHGFFIREKDSLVDMKGLIECLRNIIEKQFYCLSCPSIFASSDSAKQHMLDKGHCFMPNEHYDELCHFYDFTEKIKKLLQLDEIPELSELSFEEILELDSLKSDSRISEFEVVEQTPEQQARRAQLMHYIDIINQNRAKVLPNGELQLPNGKILGHRSLKQFYDQSHVVPLPQKNNHLPLQYQTQEAIKNVGNDSI</sequence>
<reference evidence="10" key="1">
    <citation type="submission" date="2021-01" db="EMBL/GenBank/DDBJ databases">
        <authorList>
            <consortium name="Genoscope - CEA"/>
            <person name="William W."/>
        </authorList>
    </citation>
    <scope>NUCLEOTIDE SEQUENCE</scope>
</reference>
<keyword evidence="6" id="KW-0862">Zinc</keyword>
<comment type="caution">
    <text evidence="10">The sequence shown here is derived from an EMBL/GenBank/DDBJ whole genome shotgun (WGS) entry which is preliminary data.</text>
</comment>
<dbReference type="PANTHER" id="PTHR13182:SF8">
    <property type="entry name" value="CYTOPLASMIC 60S SUBUNIT BIOGENESIS FACTOR ZNF622"/>
    <property type="match status" value="1"/>
</dbReference>
<evidence type="ECO:0000256" key="6">
    <source>
        <dbReference type="ARBA" id="ARBA00022833"/>
    </source>
</evidence>
<dbReference type="AlphaFoldDB" id="A0A8S1MBA5"/>
<dbReference type="GO" id="GO:0003676">
    <property type="term" value="F:nucleic acid binding"/>
    <property type="evidence" value="ECO:0007669"/>
    <property type="project" value="InterPro"/>
</dbReference>
<proteinExistence type="inferred from homology"/>
<dbReference type="SMART" id="SM00451">
    <property type="entry name" value="ZnF_U1"/>
    <property type="match status" value="2"/>
</dbReference>
<dbReference type="GO" id="GO:0030687">
    <property type="term" value="C:preribosome, large subunit precursor"/>
    <property type="evidence" value="ECO:0007669"/>
    <property type="project" value="TreeGrafter"/>
</dbReference>
<evidence type="ECO:0000256" key="3">
    <source>
        <dbReference type="ARBA" id="ARBA00022517"/>
    </source>
</evidence>
<comment type="similarity">
    <text evidence="7">Belongs to the REI1 family.</text>
</comment>
<evidence type="ECO:0000256" key="8">
    <source>
        <dbReference type="PROSITE-ProRule" id="PRU00042"/>
    </source>
</evidence>
<dbReference type="GO" id="GO:0008270">
    <property type="term" value="F:zinc ion binding"/>
    <property type="evidence" value="ECO:0007669"/>
    <property type="project" value="UniProtKB-KW"/>
</dbReference>
<comment type="subcellular location">
    <subcellularLocation>
        <location evidence="1">Cytoplasm</location>
    </subcellularLocation>
</comment>
<dbReference type="Proteomes" id="UP000688137">
    <property type="component" value="Unassembled WGS sequence"/>
</dbReference>
<gene>
    <name evidence="10" type="ORF">PPRIM_AZ9-3.1.T0540171</name>
</gene>
<keyword evidence="2" id="KW-0963">Cytoplasm</keyword>
<dbReference type="SMART" id="SM00355">
    <property type="entry name" value="ZnF_C2H2"/>
    <property type="match status" value="4"/>
</dbReference>
<keyword evidence="8" id="KW-0863">Zinc-finger</keyword>
<evidence type="ECO:0000259" key="9">
    <source>
        <dbReference type="PROSITE" id="PS50157"/>
    </source>
</evidence>
<dbReference type="InterPro" id="IPR013087">
    <property type="entry name" value="Znf_C2H2_type"/>
</dbReference>
<evidence type="ECO:0000256" key="5">
    <source>
        <dbReference type="ARBA" id="ARBA00022737"/>
    </source>
</evidence>
<keyword evidence="11" id="KW-1185">Reference proteome</keyword>
<name>A0A8S1MBA5_PARPR</name>
<dbReference type="InterPro" id="IPR041661">
    <property type="entry name" value="ZN622/Rei1/Reh1_Znf-C2H2"/>
</dbReference>
<dbReference type="PANTHER" id="PTHR13182">
    <property type="entry name" value="ZINC FINGER PROTEIN 622"/>
    <property type="match status" value="1"/>
</dbReference>
<keyword evidence="5" id="KW-0677">Repeat</keyword>
<feature type="domain" description="C2H2-type" evidence="9">
    <location>
        <begin position="71"/>
        <end position="95"/>
    </location>
</feature>
<evidence type="ECO:0000313" key="10">
    <source>
        <dbReference type="EMBL" id="CAD8075371.1"/>
    </source>
</evidence>
<evidence type="ECO:0000313" key="11">
    <source>
        <dbReference type="Proteomes" id="UP000688137"/>
    </source>
</evidence>
<dbReference type="PROSITE" id="PS00028">
    <property type="entry name" value="ZINC_FINGER_C2H2_1"/>
    <property type="match status" value="2"/>
</dbReference>
<dbReference type="Pfam" id="PF12874">
    <property type="entry name" value="zf-met"/>
    <property type="match status" value="1"/>
</dbReference>